<evidence type="ECO:0000313" key="1">
    <source>
        <dbReference type="EMBL" id="MBV7390530.1"/>
    </source>
</evidence>
<gene>
    <name evidence="1" type="ORF">KUA55_07555</name>
</gene>
<dbReference type="Proteomes" id="UP000774130">
    <property type="component" value="Unassembled WGS sequence"/>
</dbReference>
<dbReference type="RefSeq" id="WP_218325592.1">
    <property type="nucleotide sequence ID" value="NZ_JAHUZB010000003.1"/>
</dbReference>
<name>A0ABS6TC90_9ENTE</name>
<proteinExistence type="predicted"/>
<evidence type="ECO:0000313" key="2">
    <source>
        <dbReference type="Proteomes" id="UP000774130"/>
    </source>
</evidence>
<sequence length="145" mass="16819">MKACPECYGSDNRATPILNKKACLSEHMQYICGTCGRCICIAKDSKRNLARWNFPFKSLEIAKLYLRAADFSEKHNCGIYEIISQTGRKSYKIFPTKRDFMNYLEKNNKQSSSMAALFQEETYLVFPNTEVRKLTKDEIVKYLQS</sequence>
<protein>
    <submittedName>
        <fullName evidence="1">Uncharacterized protein</fullName>
    </submittedName>
</protein>
<comment type="caution">
    <text evidence="1">The sequence shown here is derived from an EMBL/GenBank/DDBJ whole genome shotgun (WGS) entry which is preliminary data.</text>
</comment>
<organism evidence="1 2">
    <name type="scientific">Enterococcus alishanensis</name>
    <dbReference type="NCBI Taxonomy" id="1303817"/>
    <lineage>
        <taxon>Bacteria</taxon>
        <taxon>Bacillati</taxon>
        <taxon>Bacillota</taxon>
        <taxon>Bacilli</taxon>
        <taxon>Lactobacillales</taxon>
        <taxon>Enterococcaceae</taxon>
        <taxon>Enterococcus</taxon>
    </lineage>
</organism>
<accession>A0ABS6TC90</accession>
<reference evidence="1 2" key="1">
    <citation type="submission" date="2021-06" db="EMBL/GenBank/DDBJ databases">
        <title>Enterococcus alishanensis sp. nov., a novel lactic acid bacterium isolated from fresh coffee beans.</title>
        <authorList>
            <person name="Chen Y.-S."/>
        </authorList>
    </citation>
    <scope>NUCLEOTIDE SEQUENCE [LARGE SCALE GENOMIC DNA]</scope>
    <source>
        <strain evidence="1 2">ALS3</strain>
    </source>
</reference>
<dbReference type="EMBL" id="JAHUZB010000003">
    <property type="protein sequence ID" value="MBV7390530.1"/>
    <property type="molecule type" value="Genomic_DNA"/>
</dbReference>
<keyword evidence="2" id="KW-1185">Reference proteome</keyword>